<dbReference type="RefSeq" id="WP_064715426.1">
    <property type="nucleotide sequence ID" value="NZ_JMTM01000046.1"/>
</dbReference>
<dbReference type="EMBL" id="JMTM01000046">
    <property type="protein sequence ID" value="OAZ03927.1"/>
    <property type="molecule type" value="Genomic_DNA"/>
</dbReference>
<comment type="caution">
    <text evidence="1">The sequence shown here is derived from an EMBL/GenBank/DDBJ whole genome shotgun (WGS) entry which is preliminary data.</text>
</comment>
<sequence length="387" mass="44731">MTSEATVQYDYIFTGAGLAALMTAYKMVSSPAFQDQTLLLLDEDAKKANDRTWCFWSTSPSIWDGAVAKHWDVAWFASEAYSRDLPLQPYRYQMIRGIDFYQQVFALLQQHPRVTFVQEKVTDIEETEQQIFVKTTEAVYFGKRVLNSIYNPTLVAHQNEYPVLQQHFVGWFVQTKEPVFTAEKPTFMDFSVAQKGNTRFMYVLPTSATEALVEYTLFSANLLPKAEYETAIKDYLQQLGVTSYTIQEKEQGSIPMTCYPFWKANTKNVLNIGTAGGWTKASTGYTFRNSDKKSDALVRFLQLDLPFTSLGKRTKFWWYDLLLLDILDRTNELGSVIFSKLFQKGKPDLIFKFLDEETSFFEDLQVIWKCPKVPFLKALVRVVFRLK</sequence>
<reference evidence="1 2" key="1">
    <citation type="submission" date="2016-06" db="EMBL/GenBank/DDBJ databases">
        <title>Draft genome sequence of Flavobacterium succinicans strain DD5b.</title>
        <authorList>
            <person name="Poehlein A."/>
            <person name="Daniel R."/>
            <person name="Simeonova D.D."/>
        </authorList>
    </citation>
    <scope>NUCLEOTIDE SEQUENCE [LARGE SCALE GENOMIC DNA]</scope>
    <source>
        <strain evidence="1 2">DD5b</strain>
    </source>
</reference>
<evidence type="ECO:0000313" key="2">
    <source>
        <dbReference type="Proteomes" id="UP000093807"/>
    </source>
</evidence>
<evidence type="ECO:0000313" key="1">
    <source>
        <dbReference type="EMBL" id="OAZ03927.1"/>
    </source>
</evidence>
<name>A0A199XR81_9FLAO</name>
<gene>
    <name evidence="1" type="ORF">FLB_16160</name>
</gene>
<dbReference type="Gene3D" id="3.50.50.60">
    <property type="entry name" value="FAD/NAD(P)-binding domain"/>
    <property type="match status" value="1"/>
</dbReference>
<dbReference type="AlphaFoldDB" id="A0A199XR81"/>
<dbReference type="InterPro" id="IPR036188">
    <property type="entry name" value="FAD/NAD-bd_sf"/>
</dbReference>
<protein>
    <submittedName>
        <fullName evidence="1">Lycopene cyclase protein</fullName>
    </submittedName>
</protein>
<dbReference type="Proteomes" id="UP000093807">
    <property type="component" value="Unassembled WGS sequence"/>
</dbReference>
<dbReference type="SUPFAM" id="SSF51905">
    <property type="entry name" value="FAD/NAD(P)-binding domain"/>
    <property type="match status" value="1"/>
</dbReference>
<organism evidence="1 2">
    <name type="scientific">Flavobacterium succinicans</name>
    <dbReference type="NCBI Taxonomy" id="29536"/>
    <lineage>
        <taxon>Bacteria</taxon>
        <taxon>Pseudomonadati</taxon>
        <taxon>Bacteroidota</taxon>
        <taxon>Flavobacteriia</taxon>
        <taxon>Flavobacteriales</taxon>
        <taxon>Flavobacteriaceae</taxon>
        <taxon>Flavobacterium</taxon>
    </lineage>
</organism>
<dbReference type="Pfam" id="PF05834">
    <property type="entry name" value="Lycopene_cycl"/>
    <property type="match status" value="1"/>
</dbReference>
<dbReference type="PATRIC" id="fig|29536.5.peg.1697"/>
<keyword evidence="2" id="KW-1185">Reference proteome</keyword>
<dbReference type="OrthoDB" id="24355at2"/>
<accession>A0A199XR81</accession>
<proteinExistence type="predicted"/>